<organism evidence="2 3">
    <name type="scientific">Pomacea canaliculata</name>
    <name type="common">Golden apple snail</name>
    <dbReference type="NCBI Taxonomy" id="400727"/>
    <lineage>
        <taxon>Eukaryota</taxon>
        <taxon>Metazoa</taxon>
        <taxon>Spiralia</taxon>
        <taxon>Lophotrochozoa</taxon>
        <taxon>Mollusca</taxon>
        <taxon>Gastropoda</taxon>
        <taxon>Caenogastropoda</taxon>
        <taxon>Architaenioglossa</taxon>
        <taxon>Ampullarioidea</taxon>
        <taxon>Ampullariidae</taxon>
        <taxon>Pomacea</taxon>
    </lineage>
</organism>
<dbReference type="CDD" id="cd00761">
    <property type="entry name" value="Glyco_tranf_GTA_type"/>
    <property type="match status" value="1"/>
</dbReference>
<dbReference type="InterPro" id="IPR029044">
    <property type="entry name" value="Nucleotide-diphossugar_trans"/>
</dbReference>
<dbReference type="PANTHER" id="PTHR33604">
    <property type="entry name" value="OSJNBA0004B13.7 PROTEIN"/>
    <property type="match status" value="1"/>
</dbReference>
<keyword evidence="1" id="KW-0812">Transmembrane</keyword>
<dbReference type="EMBL" id="PZQS01000003">
    <property type="protein sequence ID" value="PVD34016.1"/>
    <property type="molecule type" value="Genomic_DNA"/>
</dbReference>
<gene>
    <name evidence="2" type="ORF">C0Q70_05278</name>
</gene>
<comment type="caution">
    <text evidence="2">The sequence shown here is derived from an EMBL/GenBank/DDBJ whole genome shotgun (WGS) entry which is preliminary data.</text>
</comment>
<dbReference type="Gene3D" id="3.90.550.10">
    <property type="entry name" value="Spore Coat Polysaccharide Biosynthesis Protein SpsA, Chain A"/>
    <property type="match status" value="1"/>
</dbReference>
<reference evidence="2 3" key="1">
    <citation type="submission" date="2018-04" db="EMBL/GenBank/DDBJ databases">
        <title>The genome of golden apple snail Pomacea canaliculata provides insight into stress tolerance and invasive adaptation.</title>
        <authorList>
            <person name="Liu C."/>
            <person name="Liu B."/>
            <person name="Ren Y."/>
            <person name="Zhang Y."/>
            <person name="Wang H."/>
            <person name="Li S."/>
            <person name="Jiang F."/>
            <person name="Yin L."/>
            <person name="Zhang G."/>
            <person name="Qian W."/>
            <person name="Fan W."/>
        </authorList>
    </citation>
    <scope>NUCLEOTIDE SEQUENCE [LARGE SCALE GENOMIC DNA]</scope>
    <source>
        <strain evidence="2">SZHN2017</strain>
        <tissue evidence="2">Muscle</tissue>
    </source>
</reference>
<evidence type="ECO:0000313" key="2">
    <source>
        <dbReference type="EMBL" id="PVD34016.1"/>
    </source>
</evidence>
<keyword evidence="1" id="KW-0472">Membrane</keyword>
<feature type="transmembrane region" description="Helical" evidence="1">
    <location>
        <begin position="84"/>
        <end position="104"/>
    </location>
</feature>
<protein>
    <recommendedName>
        <fullName evidence="4">Glycosyl transferase 64 domain-containing protein</fullName>
    </recommendedName>
</protein>
<dbReference type="AlphaFoldDB" id="A0A2T7PKQ4"/>
<dbReference type="OrthoDB" id="2020070at2759"/>
<evidence type="ECO:0008006" key="4">
    <source>
        <dbReference type="Google" id="ProtNLM"/>
    </source>
</evidence>
<name>A0A2T7PKQ4_POMCA</name>
<evidence type="ECO:0000256" key="1">
    <source>
        <dbReference type="SAM" id="Phobius"/>
    </source>
</evidence>
<keyword evidence="3" id="KW-1185">Reference proteome</keyword>
<dbReference type="SUPFAM" id="SSF53448">
    <property type="entry name" value="Nucleotide-diphospho-sugar transferases"/>
    <property type="match status" value="1"/>
</dbReference>
<evidence type="ECO:0000313" key="3">
    <source>
        <dbReference type="Proteomes" id="UP000245119"/>
    </source>
</evidence>
<sequence>MRGVSADLTVTMTSDATLEVSVAEERQLDMPRTLWDSEGPCTMSDCVDLCQTVTSSQDMGSKKQKSSSDCTNCMMRCLRLTNPHIFAALLTAAYVSSLIVWLLHHSYLSLVIKRLPDAIVATTTISTISVPKPETFPDPICVRAINESVRKLPEEAGKQTVLKIIVLTYRRPESLERCLKSLNDGVYNDTKVRLDIFIDRDVNGLVDPETLLVAHRFVFDHGPTQVHVHPHHVGLYGQWLRTWCLPVDLTSEIAVFLEDDVTVSPFFARWLRLVHAKYDSYLAINGYALQSESVKHAEEVNGSKMLQGPPGEAVFLYPVLGSWGFSPKGEAWADFIRWYAKASKDNDFVPFVPGLKSSRGYLKQRKMGKASSMWTMWHIYHSYQNGLLTLYASFPGQQGLSHNWKEPGLHYNGISSTLKPPNLLTVWPDNLHLPNDPIVLNAKGEVMGRLNLSHSVTKRTPYRSQR</sequence>
<accession>A0A2T7PKQ4</accession>
<dbReference type="Proteomes" id="UP000245119">
    <property type="component" value="Linkage Group LG3"/>
</dbReference>
<keyword evidence="1" id="KW-1133">Transmembrane helix</keyword>
<proteinExistence type="predicted"/>
<dbReference type="PANTHER" id="PTHR33604:SF3">
    <property type="entry name" value="OSJNBA0004B13.7 PROTEIN"/>
    <property type="match status" value="1"/>
</dbReference>